<protein>
    <submittedName>
        <fullName evidence="2">Putative secreted peptide</fullName>
    </submittedName>
</protein>
<keyword evidence="1" id="KW-1133">Transmembrane helix</keyword>
<keyword evidence="1" id="KW-0472">Membrane</keyword>
<feature type="transmembrane region" description="Helical" evidence="1">
    <location>
        <begin position="6"/>
        <end position="27"/>
    </location>
</feature>
<evidence type="ECO:0000256" key="1">
    <source>
        <dbReference type="SAM" id="Phobius"/>
    </source>
</evidence>
<evidence type="ECO:0000313" key="2">
    <source>
        <dbReference type="EMBL" id="MBW30308.1"/>
    </source>
</evidence>
<accession>A0A2M3ZPI0</accession>
<proteinExistence type="predicted"/>
<dbReference type="AlphaFoldDB" id="A0A2M3ZPI0"/>
<organism evidence="2">
    <name type="scientific">Anopheles braziliensis</name>
    <dbReference type="NCBI Taxonomy" id="58242"/>
    <lineage>
        <taxon>Eukaryota</taxon>
        <taxon>Metazoa</taxon>
        <taxon>Ecdysozoa</taxon>
        <taxon>Arthropoda</taxon>
        <taxon>Hexapoda</taxon>
        <taxon>Insecta</taxon>
        <taxon>Pterygota</taxon>
        <taxon>Neoptera</taxon>
        <taxon>Endopterygota</taxon>
        <taxon>Diptera</taxon>
        <taxon>Nematocera</taxon>
        <taxon>Culicoidea</taxon>
        <taxon>Culicidae</taxon>
        <taxon>Anophelinae</taxon>
        <taxon>Anopheles</taxon>
    </lineage>
</organism>
<reference evidence="2" key="1">
    <citation type="submission" date="2018-01" db="EMBL/GenBank/DDBJ databases">
        <title>An insight into the sialome of Amazonian anophelines.</title>
        <authorList>
            <person name="Ribeiro J.M."/>
            <person name="Scarpassa V."/>
            <person name="Calvo E."/>
        </authorList>
    </citation>
    <scope>NUCLEOTIDE SEQUENCE</scope>
    <source>
        <tissue evidence="2">Salivary glands</tissue>
    </source>
</reference>
<keyword evidence="1" id="KW-0812">Transmembrane</keyword>
<sequence length="109" mass="11971">MLCSSTATAITACLLLLLLIGFVDIFLYRLRHTAAADGNTTECDSRGRRGHSSRRMARFDTSCSRTAHRGVVVHTTSQCLPLRVLALVCRRWCASRVAVRYVTVGTITG</sequence>
<name>A0A2M3ZPI0_9DIPT</name>
<dbReference type="EMBL" id="GGFM01009557">
    <property type="protein sequence ID" value="MBW30308.1"/>
    <property type="molecule type" value="Transcribed_RNA"/>
</dbReference>